<accession>A0AAW0F4E4</accession>
<evidence type="ECO:0000313" key="3">
    <source>
        <dbReference type="EMBL" id="KAK7200084.1"/>
    </source>
</evidence>
<gene>
    <name evidence="3" type="ORF">NESM_000058000</name>
</gene>
<dbReference type="AlphaFoldDB" id="A0AAW0F4E4"/>
<organism evidence="3 4">
    <name type="scientific">Novymonas esmeraldas</name>
    <dbReference type="NCBI Taxonomy" id="1808958"/>
    <lineage>
        <taxon>Eukaryota</taxon>
        <taxon>Discoba</taxon>
        <taxon>Euglenozoa</taxon>
        <taxon>Kinetoplastea</taxon>
        <taxon>Metakinetoplastina</taxon>
        <taxon>Trypanosomatida</taxon>
        <taxon>Trypanosomatidae</taxon>
        <taxon>Novymonas</taxon>
    </lineage>
</organism>
<dbReference type="SUPFAM" id="SSF46934">
    <property type="entry name" value="UBA-like"/>
    <property type="match status" value="1"/>
</dbReference>
<dbReference type="PROSITE" id="PS50030">
    <property type="entry name" value="UBA"/>
    <property type="match status" value="1"/>
</dbReference>
<keyword evidence="4" id="KW-1185">Reference proteome</keyword>
<dbReference type="Proteomes" id="UP001430356">
    <property type="component" value="Unassembled WGS sequence"/>
</dbReference>
<proteinExistence type="predicted"/>
<feature type="region of interest" description="Disordered" evidence="1">
    <location>
        <begin position="62"/>
        <end position="93"/>
    </location>
</feature>
<dbReference type="InterPro" id="IPR015940">
    <property type="entry name" value="UBA"/>
</dbReference>
<protein>
    <submittedName>
        <fullName evidence="3">XPC-binding domain/UBA/TS-N domain containing protein</fullName>
    </submittedName>
</protein>
<feature type="region of interest" description="Disordered" evidence="1">
    <location>
        <begin position="333"/>
        <end position="387"/>
    </location>
</feature>
<dbReference type="SUPFAM" id="SSF101238">
    <property type="entry name" value="XPC-binding domain"/>
    <property type="match status" value="1"/>
</dbReference>
<dbReference type="InterPro" id="IPR036353">
    <property type="entry name" value="XPC-bd_sf"/>
</dbReference>
<dbReference type="Gene3D" id="1.10.10.540">
    <property type="entry name" value="XPC-binding domain"/>
    <property type="match status" value="1"/>
</dbReference>
<feature type="compositionally biased region" description="Acidic residues" evidence="1">
    <location>
        <begin position="262"/>
        <end position="279"/>
    </location>
</feature>
<name>A0AAW0F4E4_9TRYP</name>
<feature type="region of interest" description="Disordered" evidence="1">
    <location>
        <begin position="114"/>
        <end position="189"/>
    </location>
</feature>
<feature type="domain" description="UBA" evidence="2">
    <location>
        <begin position="385"/>
        <end position="425"/>
    </location>
</feature>
<evidence type="ECO:0000313" key="4">
    <source>
        <dbReference type="Proteomes" id="UP001430356"/>
    </source>
</evidence>
<reference evidence="3 4" key="1">
    <citation type="journal article" date="2021" name="MBio">
        <title>A New Model Trypanosomatid, Novymonas esmeraldas: Genomic Perception of Its 'Candidatus Pandoraea novymonadis' Endosymbiont.</title>
        <authorList>
            <person name="Zakharova A."/>
            <person name="Saura A."/>
            <person name="Butenko A."/>
            <person name="Podesvova L."/>
            <person name="Warmusova S."/>
            <person name="Kostygov A.Y."/>
            <person name="Nenarokova A."/>
            <person name="Lukes J."/>
            <person name="Opperdoes F.R."/>
            <person name="Yurchenko V."/>
        </authorList>
    </citation>
    <scope>NUCLEOTIDE SEQUENCE [LARGE SCALE GENOMIC DNA]</scope>
    <source>
        <strain evidence="3 4">E262AT.01</strain>
    </source>
</reference>
<dbReference type="SMART" id="SM00165">
    <property type="entry name" value="UBA"/>
    <property type="match status" value="1"/>
</dbReference>
<dbReference type="InterPro" id="IPR009060">
    <property type="entry name" value="UBA-like_sf"/>
</dbReference>
<evidence type="ECO:0000256" key="1">
    <source>
        <dbReference type="SAM" id="MobiDB-lite"/>
    </source>
</evidence>
<feature type="compositionally biased region" description="Acidic residues" evidence="1">
    <location>
        <begin position="160"/>
        <end position="183"/>
    </location>
</feature>
<feature type="region of interest" description="Disordered" evidence="1">
    <location>
        <begin position="259"/>
        <end position="279"/>
    </location>
</feature>
<evidence type="ECO:0000259" key="2">
    <source>
        <dbReference type="PROSITE" id="PS50030"/>
    </source>
</evidence>
<dbReference type="Gene3D" id="1.10.8.10">
    <property type="entry name" value="DNA helicase RuvA subunit, C-terminal domain"/>
    <property type="match status" value="1"/>
</dbReference>
<dbReference type="GO" id="GO:0043161">
    <property type="term" value="P:proteasome-mediated ubiquitin-dependent protein catabolic process"/>
    <property type="evidence" value="ECO:0007669"/>
    <property type="project" value="InterPro"/>
</dbReference>
<comment type="caution">
    <text evidence="3">The sequence shown here is derived from an EMBL/GenBank/DDBJ whole genome shotgun (WGS) entry which is preliminary data.</text>
</comment>
<dbReference type="Pfam" id="PF00627">
    <property type="entry name" value="UBA"/>
    <property type="match status" value="1"/>
</dbReference>
<dbReference type="GO" id="GO:0003684">
    <property type="term" value="F:damaged DNA binding"/>
    <property type="evidence" value="ECO:0007669"/>
    <property type="project" value="InterPro"/>
</dbReference>
<dbReference type="GO" id="GO:0006289">
    <property type="term" value="P:nucleotide-excision repair"/>
    <property type="evidence" value="ECO:0007669"/>
    <property type="project" value="InterPro"/>
</dbReference>
<dbReference type="EMBL" id="JAECZO010000003">
    <property type="protein sequence ID" value="KAK7200084.1"/>
    <property type="molecule type" value="Genomic_DNA"/>
</dbReference>
<sequence length="429" mass="46067">MRFTVTCFVSSVNSAMLSKEAATTKEITVANPQATVQNLRATVAIQFRINVMAFEFHLDRHDDAGAPADGETPESSPNAVTSPLPPQQPQQPVVDFSDEKRLLAECGLRDGDHLSVVPKNHSSSAVTAAALDSPATKRARVEATAAGLPSTESAVTRVMDEEEEESELDEEDEEEDEEEEGGDGEGRSDLFDALREVVPDVTVLRQEFLANPQGVMERIERLHPSLFQVITQNQRTFVALMNNEGLAKAAQGMLHGGLAGSDGDEEDEEGSLEWSMGEEGEEMDEDEEMAEAEEQLNALIHDYIASGGGGGGDGAAGDFDAADLAELEASGMRVEELDSEGNGADGEDNNNNNGGGGSSSGTGAHAKAPRRQSDKAFILSRTPSEEEEKKIQALTELGFSYDQCKLAFYLCHRSVDRASNMLFEAPPEL</sequence>